<proteinExistence type="predicted"/>
<dbReference type="AlphaFoldDB" id="A0A8J7U3Z2"/>
<feature type="domain" description="DUF4266" evidence="2">
    <location>
        <begin position="23"/>
        <end position="71"/>
    </location>
</feature>
<dbReference type="Pfam" id="PF14086">
    <property type="entry name" value="DUF4266"/>
    <property type="match status" value="1"/>
</dbReference>
<name>A0A8J7U3Z2_9BACT</name>
<gene>
    <name evidence="3" type="ORF">J3U88_12450</name>
</gene>
<dbReference type="PROSITE" id="PS51257">
    <property type="entry name" value="PROKAR_LIPOPROTEIN"/>
    <property type="match status" value="1"/>
</dbReference>
<accession>A0A8J7U3Z2</accession>
<dbReference type="EMBL" id="JAFREP010000010">
    <property type="protein sequence ID" value="MBO1319274.1"/>
    <property type="molecule type" value="Genomic_DNA"/>
</dbReference>
<keyword evidence="1" id="KW-0732">Signal</keyword>
<evidence type="ECO:0000256" key="1">
    <source>
        <dbReference type="SAM" id="SignalP"/>
    </source>
</evidence>
<sequence length="72" mass="7686">MKRAGFLLFMLLLCAASFSCSQVKPWQKGTLSLQPMQVDDCLIHRFERNAEVYREGAAGGNGGKSGGGCGCS</sequence>
<organism evidence="3 4">
    <name type="scientific">Acanthopleuribacter pedis</name>
    <dbReference type="NCBI Taxonomy" id="442870"/>
    <lineage>
        <taxon>Bacteria</taxon>
        <taxon>Pseudomonadati</taxon>
        <taxon>Acidobacteriota</taxon>
        <taxon>Holophagae</taxon>
        <taxon>Acanthopleuribacterales</taxon>
        <taxon>Acanthopleuribacteraceae</taxon>
        <taxon>Acanthopleuribacter</taxon>
    </lineage>
</organism>
<dbReference type="Proteomes" id="UP000664417">
    <property type="component" value="Unassembled WGS sequence"/>
</dbReference>
<protein>
    <submittedName>
        <fullName evidence="3">DUF4266 domain-containing protein</fullName>
    </submittedName>
</protein>
<evidence type="ECO:0000313" key="4">
    <source>
        <dbReference type="Proteomes" id="UP000664417"/>
    </source>
</evidence>
<reference evidence="3" key="1">
    <citation type="submission" date="2021-03" db="EMBL/GenBank/DDBJ databases">
        <authorList>
            <person name="Wang G."/>
        </authorList>
    </citation>
    <scope>NUCLEOTIDE SEQUENCE</scope>
    <source>
        <strain evidence="3">KCTC 12899</strain>
    </source>
</reference>
<evidence type="ECO:0000313" key="3">
    <source>
        <dbReference type="EMBL" id="MBO1319274.1"/>
    </source>
</evidence>
<keyword evidence="4" id="KW-1185">Reference proteome</keyword>
<evidence type="ECO:0000259" key="2">
    <source>
        <dbReference type="Pfam" id="PF14086"/>
    </source>
</evidence>
<comment type="caution">
    <text evidence="3">The sequence shown here is derived from an EMBL/GenBank/DDBJ whole genome shotgun (WGS) entry which is preliminary data.</text>
</comment>
<dbReference type="InterPro" id="IPR025362">
    <property type="entry name" value="DUF4266"/>
</dbReference>
<feature type="chain" id="PRO_5035236781" evidence="1">
    <location>
        <begin position="22"/>
        <end position="72"/>
    </location>
</feature>
<feature type="signal peptide" evidence="1">
    <location>
        <begin position="1"/>
        <end position="21"/>
    </location>
</feature>